<dbReference type="Proteomes" id="UP000250235">
    <property type="component" value="Unassembled WGS sequence"/>
</dbReference>
<organism evidence="1 2">
    <name type="scientific">Dorcoceras hygrometricum</name>
    <dbReference type="NCBI Taxonomy" id="472368"/>
    <lineage>
        <taxon>Eukaryota</taxon>
        <taxon>Viridiplantae</taxon>
        <taxon>Streptophyta</taxon>
        <taxon>Embryophyta</taxon>
        <taxon>Tracheophyta</taxon>
        <taxon>Spermatophyta</taxon>
        <taxon>Magnoliopsida</taxon>
        <taxon>eudicotyledons</taxon>
        <taxon>Gunneridae</taxon>
        <taxon>Pentapetalae</taxon>
        <taxon>asterids</taxon>
        <taxon>lamiids</taxon>
        <taxon>Lamiales</taxon>
        <taxon>Gesneriaceae</taxon>
        <taxon>Didymocarpoideae</taxon>
        <taxon>Trichosporeae</taxon>
        <taxon>Loxocarpinae</taxon>
        <taxon>Dorcoceras</taxon>
    </lineage>
</organism>
<dbReference type="EMBL" id="KV015085">
    <property type="protein sequence ID" value="KZV20861.1"/>
    <property type="molecule type" value="Genomic_DNA"/>
</dbReference>
<gene>
    <name evidence="1" type="ORF">F511_41025</name>
</gene>
<name>A0A2Z7AGH8_9LAMI</name>
<keyword evidence="2" id="KW-1185">Reference proteome</keyword>
<evidence type="ECO:0000313" key="1">
    <source>
        <dbReference type="EMBL" id="KZV20861.1"/>
    </source>
</evidence>
<sequence>MLSWARQRTELDCLEDEQRHEQTPWLELPTSTLKLIRKFAEKVTLSGYSMLKDPIEGFDYSDPRCNPLLRPAAARTPSNHCTPARFLFPDLVYQLGSILLVKSHCVFACSLGPFRHLIQTIDKHTFLSLVEVQSSTSEYISTSLGYNTRSDSVFPSTEIL</sequence>
<protein>
    <submittedName>
        <fullName evidence="1">Uncharacterized protein</fullName>
    </submittedName>
</protein>
<reference evidence="1 2" key="1">
    <citation type="journal article" date="2015" name="Proc. Natl. Acad. Sci. U.S.A.">
        <title>The resurrection genome of Boea hygrometrica: A blueprint for survival of dehydration.</title>
        <authorList>
            <person name="Xiao L."/>
            <person name="Yang G."/>
            <person name="Zhang L."/>
            <person name="Yang X."/>
            <person name="Zhao S."/>
            <person name="Ji Z."/>
            <person name="Zhou Q."/>
            <person name="Hu M."/>
            <person name="Wang Y."/>
            <person name="Chen M."/>
            <person name="Xu Y."/>
            <person name="Jin H."/>
            <person name="Xiao X."/>
            <person name="Hu G."/>
            <person name="Bao F."/>
            <person name="Hu Y."/>
            <person name="Wan P."/>
            <person name="Li L."/>
            <person name="Deng X."/>
            <person name="Kuang T."/>
            <person name="Xiang C."/>
            <person name="Zhu J.K."/>
            <person name="Oliver M.J."/>
            <person name="He Y."/>
        </authorList>
    </citation>
    <scope>NUCLEOTIDE SEQUENCE [LARGE SCALE GENOMIC DNA]</scope>
    <source>
        <strain evidence="2">cv. XS01</strain>
    </source>
</reference>
<accession>A0A2Z7AGH8</accession>
<proteinExistence type="predicted"/>
<dbReference type="AlphaFoldDB" id="A0A2Z7AGH8"/>
<evidence type="ECO:0000313" key="2">
    <source>
        <dbReference type="Proteomes" id="UP000250235"/>
    </source>
</evidence>